<gene>
    <name evidence="1" type="ORF">Mgra_00005272</name>
</gene>
<dbReference type="OrthoDB" id="5904895at2759"/>
<protein>
    <submittedName>
        <fullName evidence="1">Uncharacterized protein</fullName>
    </submittedName>
</protein>
<name>A0A8S9ZPD6_9BILA</name>
<proteinExistence type="predicted"/>
<evidence type="ECO:0000313" key="2">
    <source>
        <dbReference type="Proteomes" id="UP000605970"/>
    </source>
</evidence>
<keyword evidence="2" id="KW-1185">Reference proteome</keyword>
<dbReference type="Proteomes" id="UP000605970">
    <property type="component" value="Unassembled WGS sequence"/>
</dbReference>
<accession>A0A8S9ZPD6</accession>
<reference evidence="1" key="1">
    <citation type="journal article" date="2020" name="Ecol. Evol.">
        <title>Genome structure and content of the rice root-knot nematode (Meloidogyne graminicola).</title>
        <authorList>
            <person name="Phan N.T."/>
            <person name="Danchin E.G.J."/>
            <person name="Klopp C."/>
            <person name="Perfus-Barbeoch L."/>
            <person name="Kozlowski D.K."/>
            <person name="Koutsovoulos G.D."/>
            <person name="Lopez-Roques C."/>
            <person name="Bouchez O."/>
            <person name="Zahm M."/>
            <person name="Besnard G."/>
            <person name="Bellafiore S."/>
        </authorList>
    </citation>
    <scope>NUCLEOTIDE SEQUENCE</scope>
    <source>
        <strain evidence="1">VN-18</strain>
    </source>
</reference>
<evidence type="ECO:0000313" key="1">
    <source>
        <dbReference type="EMBL" id="KAF7635304.1"/>
    </source>
</evidence>
<sequence>MYILIQCYNNEEIRNELLIKINSQIEIQDQFIKNYKIYLNFFNDDYIFNNKLIDDSILFPFFIFFEIFKDFNKANERQKIFINSWNNLMDESKQLINLIKYERIENEKNIASSFKTKQPNLILFELENFESWYNNSINWAEQKKDNFQDAKIFPYSLTHQFVITFDNILKGRKENFNNLDKKVNKCLNKNNKRLKIECFERDLADIEKNRIYLYSIYIKIYTLYDMFSYLTIMKFCINSNTKMQHNKYKNIASKVLQLLYSLQHIAYQGRKVLKKQYKQQRNNLLTNLNIQVHNPSHIVLSELRNFYLNLCEE</sequence>
<dbReference type="EMBL" id="JABEBT010000044">
    <property type="protein sequence ID" value="KAF7635304.1"/>
    <property type="molecule type" value="Genomic_DNA"/>
</dbReference>
<dbReference type="AlphaFoldDB" id="A0A8S9ZPD6"/>
<organism evidence="1 2">
    <name type="scientific">Meloidogyne graminicola</name>
    <dbReference type="NCBI Taxonomy" id="189291"/>
    <lineage>
        <taxon>Eukaryota</taxon>
        <taxon>Metazoa</taxon>
        <taxon>Ecdysozoa</taxon>
        <taxon>Nematoda</taxon>
        <taxon>Chromadorea</taxon>
        <taxon>Rhabditida</taxon>
        <taxon>Tylenchina</taxon>
        <taxon>Tylenchomorpha</taxon>
        <taxon>Tylenchoidea</taxon>
        <taxon>Meloidogynidae</taxon>
        <taxon>Meloidogyninae</taxon>
        <taxon>Meloidogyne</taxon>
    </lineage>
</organism>
<comment type="caution">
    <text evidence="1">The sequence shown here is derived from an EMBL/GenBank/DDBJ whole genome shotgun (WGS) entry which is preliminary data.</text>
</comment>